<keyword evidence="5" id="KW-1185">Reference proteome</keyword>
<dbReference type="RefSeq" id="WP_264555359.1">
    <property type="nucleotide sequence ID" value="NZ_CP109979.1"/>
</dbReference>
<keyword evidence="2 4" id="KW-0012">Acyltransferase</keyword>
<sequence>MTDIRGDDIRRADDETRQIRDQLAAGGMLYEDIDPARSRFWLAERGGTIAGVVRLELNLPGALLGSLYVEPEHRANGLGETLVERIEQEARSQRATNLYLFSTEAGDYFRTHGYQEVAVEEIVSRITNTSQVEYYSDRPDLLTEEITFRKSFVTDR</sequence>
<dbReference type="InterPro" id="IPR000182">
    <property type="entry name" value="GNAT_dom"/>
</dbReference>
<dbReference type="CDD" id="cd04301">
    <property type="entry name" value="NAT_SF"/>
    <property type="match status" value="1"/>
</dbReference>
<evidence type="ECO:0000256" key="1">
    <source>
        <dbReference type="ARBA" id="ARBA00022679"/>
    </source>
</evidence>
<evidence type="ECO:0000256" key="2">
    <source>
        <dbReference type="ARBA" id="ARBA00023315"/>
    </source>
</evidence>
<keyword evidence="1 4" id="KW-0808">Transferase</keyword>
<evidence type="ECO:0000313" key="5">
    <source>
        <dbReference type="Proteomes" id="UP001596417"/>
    </source>
</evidence>
<dbReference type="GeneID" id="76198157"/>
<evidence type="ECO:0000313" key="4">
    <source>
        <dbReference type="EMBL" id="MFC7188604.1"/>
    </source>
</evidence>
<comment type="caution">
    <text evidence="4">The sequence shown here is derived from an EMBL/GenBank/DDBJ whole genome shotgun (WGS) entry which is preliminary data.</text>
</comment>
<dbReference type="Gene3D" id="3.40.630.30">
    <property type="match status" value="1"/>
</dbReference>
<dbReference type="InterPro" id="IPR050832">
    <property type="entry name" value="Bact_Acetyltransf"/>
</dbReference>
<feature type="domain" description="N-acetyltransferase" evidence="3">
    <location>
        <begin position="2"/>
        <end position="139"/>
    </location>
</feature>
<dbReference type="Pfam" id="PF00583">
    <property type="entry name" value="Acetyltransf_1"/>
    <property type="match status" value="1"/>
</dbReference>
<accession>A0ABD5YGY8</accession>
<protein>
    <submittedName>
        <fullName evidence="4">GNAT family N-acetyltransferase</fullName>
        <ecNumber evidence="4">2.3.-.-</ecNumber>
    </submittedName>
</protein>
<dbReference type="AlphaFoldDB" id="A0ABD5YGY8"/>
<dbReference type="PROSITE" id="PS51186">
    <property type="entry name" value="GNAT"/>
    <property type="match status" value="1"/>
</dbReference>
<organism evidence="4 5">
    <name type="scientific">Halocatena marina</name>
    <dbReference type="NCBI Taxonomy" id="2934937"/>
    <lineage>
        <taxon>Archaea</taxon>
        <taxon>Methanobacteriati</taxon>
        <taxon>Methanobacteriota</taxon>
        <taxon>Stenosarchaea group</taxon>
        <taxon>Halobacteria</taxon>
        <taxon>Halobacteriales</taxon>
        <taxon>Natronomonadaceae</taxon>
        <taxon>Halocatena</taxon>
    </lineage>
</organism>
<dbReference type="SUPFAM" id="SSF55729">
    <property type="entry name" value="Acyl-CoA N-acyltransferases (Nat)"/>
    <property type="match status" value="1"/>
</dbReference>
<dbReference type="InterPro" id="IPR016181">
    <property type="entry name" value="Acyl_CoA_acyltransferase"/>
</dbReference>
<evidence type="ECO:0000259" key="3">
    <source>
        <dbReference type="PROSITE" id="PS51186"/>
    </source>
</evidence>
<reference evidence="4 5" key="1">
    <citation type="journal article" date="2019" name="Int. J. Syst. Evol. Microbiol.">
        <title>The Global Catalogue of Microorganisms (GCM) 10K type strain sequencing project: providing services to taxonomists for standard genome sequencing and annotation.</title>
        <authorList>
            <consortium name="The Broad Institute Genomics Platform"/>
            <consortium name="The Broad Institute Genome Sequencing Center for Infectious Disease"/>
            <person name="Wu L."/>
            <person name="Ma J."/>
        </authorList>
    </citation>
    <scope>NUCLEOTIDE SEQUENCE [LARGE SCALE GENOMIC DNA]</scope>
    <source>
        <strain evidence="4 5">RDMS1</strain>
    </source>
</reference>
<dbReference type="PANTHER" id="PTHR43877">
    <property type="entry name" value="AMINOALKYLPHOSPHONATE N-ACETYLTRANSFERASE-RELATED-RELATED"/>
    <property type="match status" value="1"/>
</dbReference>
<dbReference type="EC" id="2.3.-.-" evidence="4"/>
<gene>
    <name evidence="4" type="ORF">ACFQL7_01215</name>
</gene>
<dbReference type="Proteomes" id="UP001596417">
    <property type="component" value="Unassembled WGS sequence"/>
</dbReference>
<dbReference type="GO" id="GO:0016746">
    <property type="term" value="F:acyltransferase activity"/>
    <property type="evidence" value="ECO:0007669"/>
    <property type="project" value="UniProtKB-KW"/>
</dbReference>
<dbReference type="EMBL" id="JBHTAX010000001">
    <property type="protein sequence ID" value="MFC7188604.1"/>
    <property type="molecule type" value="Genomic_DNA"/>
</dbReference>
<proteinExistence type="predicted"/>
<name>A0ABD5YGY8_9EURY</name>